<keyword evidence="7" id="KW-1015">Disulfide bond</keyword>
<dbReference type="FunFam" id="2.60.40.10:FF:000211">
    <property type="entry name" value="Obscurin-like protein 1"/>
    <property type="match status" value="12"/>
</dbReference>
<feature type="domain" description="Ig-like" evidence="13">
    <location>
        <begin position="1653"/>
        <end position="1738"/>
    </location>
</feature>
<dbReference type="CDD" id="cd00063">
    <property type="entry name" value="FN3"/>
    <property type="match status" value="1"/>
</dbReference>
<proteinExistence type="predicted"/>
<evidence type="ECO:0000256" key="1">
    <source>
        <dbReference type="ARBA" id="ARBA00004555"/>
    </source>
</evidence>
<keyword evidence="8" id="KW-0393">Immunoglobulin domain</keyword>
<evidence type="ECO:0000256" key="3">
    <source>
        <dbReference type="ARBA" id="ARBA00022490"/>
    </source>
</evidence>
<evidence type="ECO:0000256" key="11">
    <source>
        <dbReference type="ARBA" id="ARBA00067525"/>
    </source>
</evidence>
<dbReference type="FunFam" id="2.60.40.10:FF:001811">
    <property type="entry name" value="Obscurin like 1"/>
    <property type="match status" value="1"/>
</dbReference>
<dbReference type="FunFam" id="2.60.40.10:FF:001752">
    <property type="entry name" value="obscurin-like isoform X3"/>
    <property type="match status" value="1"/>
</dbReference>
<evidence type="ECO:0000256" key="10">
    <source>
        <dbReference type="ARBA" id="ARBA00063153"/>
    </source>
</evidence>
<gene>
    <name evidence="16" type="primary">obsl1b</name>
</gene>
<evidence type="ECO:0000256" key="7">
    <source>
        <dbReference type="ARBA" id="ARBA00023157"/>
    </source>
</evidence>
<dbReference type="Proteomes" id="UP000515129">
    <property type="component" value="Chromosome 34"/>
</dbReference>
<name>A0A6P6KR11_CARAU</name>
<dbReference type="PROSITE" id="PS50835">
    <property type="entry name" value="IG_LIKE"/>
    <property type="match status" value="20"/>
</dbReference>
<feature type="domain" description="Ig-like" evidence="13">
    <location>
        <begin position="8"/>
        <end position="98"/>
    </location>
</feature>
<feature type="domain" description="Ig-like" evidence="13">
    <location>
        <begin position="2015"/>
        <end position="2190"/>
    </location>
</feature>
<dbReference type="InterPro" id="IPR036179">
    <property type="entry name" value="Ig-like_dom_sf"/>
</dbReference>
<keyword evidence="15" id="KW-1185">Reference proteome</keyword>
<feature type="domain" description="Ig-like" evidence="13">
    <location>
        <begin position="1377"/>
        <end position="1458"/>
    </location>
</feature>
<feature type="domain" description="Ig-like" evidence="13">
    <location>
        <begin position="2372"/>
        <end position="2457"/>
    </location>
</feature>
<feature type="domain" description="Ig-like" evidence="13">
    <location>
        <begin position="112"/>
        <end position="199"/>
    </location>
</feature>
<dbReference type="PANTHER" id="PTHR35971">
    <property type="entry name" value="SI:DKEY-31G6.6"/>
    <property type="match status" value="1"/>
</dbReference>
<accession>A0A6P6KR11</accession>
<evidence type="ECO:0000256" key="4">
    <source>
        <dbReference type="ARBA" id="ARBA00022553"/>
    </source>
</evidence>
<keyword evidence="5" id="KW-0677">Repeat</keyword>
<sequence>MDVFGGAPRFLAYPRPVVVQSGTDAVLKCQIGGDPRPAVIWERNNEKIHPEDRYRVFEDGNVYNLIITSVTVEDSGQYICKAKNCIGETYAAATLKVEGEAQEMEFREENKPRFLIKPLSTRVGRGEDAVFSCKLWGNPRPEVMWEKDGKKLNEIFESTHFTISYQDGGWFQLKIFKTRAPDGGVYTCKARNEFGESLAGAVLLVDAGPGHEDEGNRNGYTNGHWKAHQGKQRSSRQVATRLKDDPLPNSAKVKMFAVTEGKHAKFRCYVTGKPKPEILWRKDGRLILSGRRYLLYEDREGYFTLKVLYCKQQDNGVYVCSASNTAGQTLSVVHLIVKEPPIRFKQPLNDLQVWERDLAVLECEVPEDSVPITWYLEDRRLQPGAKYGMEEWGTMRRLTIRDIGVDDDGIYLCEMADGGRSIAEVAVKGTIVRKLPRKVDVLEGENAAFCVEVEEGEMDIHWYKDGTELRETHQTIVKSFGRTHILVFVNTTPQDSGLVMFYVGRSKTSSQLRVKAARHCPPSCPIGVQINTERANAALLSWFPAQDSRKNPPSGYIIERQEVGSQEWLQCLTTDSVTSVEILGDSVPCEADYRFRICSVNKYGRSGNVEFPRAVHLVPVARIQAPLQDALVPEGQDACFTIELSASVIGTWFLNGNQLQDDERFSIRRSRTHQSLRIRGVRDTENGAEITFIAYGIRDSAALYIQAPLVKFTPLSEMDRNKFVEVGNPIVLYCELSDPETPVRWYKNGVELHTMEGLHIQSEGTMRRIVIQSADFSHSGVYSCDAIDDVIRFNVEVEAPPVRFLVLPEDDRNKSIEAGSPIALQCELSDPLAQVSWYKDGVKLLPQSGLDFKSKGTKRQLIVQAAEFYHSGGYSCKTRGNAVHFNVEVKAPPVRFSAVPEVKRRKCIEAGCPIVLQCEVSDSTAQVQWYKDGDQLLVESGVDFNSDDCMRTLSIQSAHPSHAGVYSCTTKDDVIKFHVEIRAVPVRFSAVPEAEKNKCMEAGGHFELLCKVSDSTSQVSWFHNNMQLQLESGLDIQSEGDVRTLVVNPAEPTHSGLCHCESSDDSVPFPVDIKDPPVMFSALQDSVKDQLVEADYSTDLQGEISDPNANVCCYEDGVELVSKSQPHIKSESTRRTLAVKTAQPSFSGWYDYVRTGDPIQFNVQDQGPPPTFLADPEDEKTKCTEEMEPVALHYEISDSTPYVSVTKDEKVMLSQSKPGPEVHSDISRRTVIIHAPETSLFEVNSQKTPDDPTPFEMDQELSHYEVFSGETYDDSVQCTVDIKAPPVTFGYIPEDDLHKNILEQDNLLLCCQVSRSDAIAQWYKDGVELKPCDNILIEAENTIRRLIIPSAQLSDSGTYTCRAGNSALTFQVYVREPPVMIVYPKEDVHLDRYVPEEIVLSCELSRPNGKVTWFKDGQKLQESENIKLKTEGPYRRLKILRSGVEDSGEYVCDAADDSIFFNLNIKEPPVRIVSPSQSQMELCQQTSERMVLSCEISRPNATVRWYRDGLEVEESDSLILEVDGVYRRLIIPKPTIKDSAEYVCDTADDSVTFFVNIAEPPVRFIRPRKMAHGVEKLVGDTVVLECEVSRPNAEVTWKKDGDEIEENSNITITEDGTSRHLTIHSAAFEDTGQYVCDARDDVMDFLVKIKDTPLKILRKAELETKCRFVASDAIVLKCEISRANGVVSWLKDNEKIDGNEHFICEEEGTFRSLIVPSAELKDSGEYICDAQDDKVVFSVTVEDAPVSIIGNSEKPEHHILMTGDDLILECEVSRENAIVQWYCNGCLLQEDVRTHIESRETTRKLVLSGLQTSDSGEYLCDAIDDKMITRLTVQEPPFKFIKKDERTNISAYEEDSVTLRATVNRVSAPVKWQRGHDPIRSDRFHTTSDGNTHYLTINPLKRCDTGEYTCHVGSDEMHFIVHVKAMKVKFSKALENVVGLKGSDVVLKCELYKSKGDVQWLKGSQEITPNRHFTIRAGGRVRSLTIHDVTEDDAGEYACESKDERTSATVVVNIPRIVEFIAELHNITVMEGEDATFKCMVSPEDAKLAWFRNAQPISSNEKFSISSNGLCHVLHITNCQVSDSCKLTAEAEGVISRATLQVQEAQVLFTKSLCPVVAEEFGEATLEVEVSHETAEVQWMRQGVVIHPGSKFILKQNGKTRSLTIHKLTLSDQGTYSCETLHDRTQAKLAVEPRKIKIWKGLTQIQTYERETASFEVELSHSNVEGVWQKDGHILKNNNRLRMTAKGRVHSLTISNLTLDDTGSYIFSVDTIRSLARLDVKEIPVSILKKLEDIRQPEGSGITLECELSRHNVDIKWTKNDVHLKPGKNHRIYSMGRKCFLQILKCELGDSGLYVCDAGDATTSCTVDIYERELEILQSLEDLDIQEGQNAVFVCEVSLDDVPGEWFKNGEKIKPTSTIKIRQEGTKHFLLICNVKEDDSGQMKFVAKNLETTAYLEVEALPANIVKPLQEITALENTRVILDCTLTNPRCSIRWYKGPNVILPSEHFEICSEGCYRKLVIQQVLLEDEGTYSVQVGNYTSSAKLTVEAQSVLMVRELQDVDVIAPADACFECEVSAPVAKAPTWTLNGETLHPGPKVVVEKMGTVHKLILKQTSEDMGGTVCFITGRAKSTAHLQVKGNQ</sequence>
<feature type="region of interest" description="Disordered" evidence="12">
    <location>
        <begin position="212"/>
        <end position="240"/>
    </location>
</feature>
<evidence type="ECO:0000256" key="2">
    <source>
        <dbReference type="ARBA" id="ARBA00004556"/>
    </source>
</evidence>
<feature type="domain" description="Ig-like" evidence="13">
    <location>
        <begin position="340"/>
        <end position="426"/>
    </location>
</feature>
<feature type="domain" description="Ig-like" evidence="13">
    <location>
        <begin position="1285"/>
        <end position="1375"/>
    </location>
</feature>
<evidence type="ECO:0000259" key="13">
    <source>
        <dbReference type="PROSITE" id="PS50835"/>
    </source>
</evidence>
<keyword evidence="6" id="KW-0333">Golgi apparatus</keyword>
<dbReference type="Pfam" id="PF13927">
    <property type="entry name" value="Ig_3"/>
    <property type="match status" value="3"/>
</dbReference>
<dbReference type="GO" id="GO:0048471">
    <property type="term" value="C:perinuclear region of cytoplasm"/>
    <property type="evidence" value="ECO:0007669"/>
    <property type="project" value="UniProtKB-SubCell"/>
</dbReference>
<dbReference type="FunFam" id="2.60.40.10:FF:000502">
    <property type="entry name" value="obscurin-like protein 1 isoform X2"/>
    <property type="match status" value="1"/>
</dbReference>
<dbReference type="SUPFAM" id="SSF48726">
    <property type="entry name" value="Immunoglobulin"/>
    <property type="match status" value="26"/>
</dbReference>
<feature type="domain" description="Fibronectin type-III" evidence="14">
    <location>
        <begin position="521"/>
        <end position="620"/>
    </location>
</feature>
<evidence type="ECO:0000313" key="15">
    <source>
        <dbReference type="Proteomes" id="UP000515129"/>
    </source>
</evidence>
<dbReference type="SUPFAM" id="SSF49265">
    <property type="entry name" value="Fibronectin type III"/>
    <property type="match status" value="1"/>
</dbReference>
<dbReference type="GO" id="GO:0050775">
    <property type="term" value="P:positive regulation of dendrite morphogenesis"/>
    <property type="evidence" value="ECO:0007669"/>
    <property type="project" value="UniProtKB-ARBA"/>
</dbReference>
<feature type="domain" description="Ig-like" evidence="13">
    <location>
        <begin position="708"/>
        <end position="786"/>
    </location>
</feature>
<dbReference type="InterPro" id="IPR003598">
    <property type="entry name" value="Ig_sub2"/>
</dbReference>
<comment type="function">
    <text evidence="9">Core component of the 3M complex, a complex required to regulate microtubule dynamics and genome integrity. It is unclear how the 3M complex regulates microtubules, it could act by controlling the level of a microtubule stabilizer. Acts as a regulator of the Cul7-RING(FBXW8) ubiquitin-protein ligase, playing a critical role in the ubiquitin ligase pathway that regulates Golgi morphogenesis and dendrite patterning in brain. Required to localize CUL7 to the Golgi apparatus in neurons.</text>
</comment>
<dbReference type="FunFam" id="2.60.40.10:FF:002120">
    <property type="entry name" value="obscurin-like isoform X3"/>
    <property type="match status" value="1"/>
</dbReference>
<evidence type="ECO:0000256" key="5">
    <source>
        <dbReference type="ARBA" id="ARBA00022737"/>
    </source>
</evidence>
<evidence type="ECO:0000256" key="6">
    <source>
        <dbReference type="ARBA" id="ARBA00023034"/>
    </source>
</evidence>
<dbReference type="InterPro" id="IPR052385">
    <property type="entry name" value="Obscurin/Obscurin-like_Reg"/>
</dbReference>
<dbReference type="InterPro" id="IPR007110">
    <property type="entry name" value="Ig-like_dom"/>
</dbReference>
<feature type="domain" description="Ig-like" evidence="13">
    <location>
        <begin position="1468"/>
        <end position="1554"/>
    </location>
</feature>
<dbReference type="InterPro" id="IPR013098">
    <property type="entry name" value="Ig_I-set"/>
</dbReference>
<organism evidence="15 16">
    <name type="scientific">Carassius auratus</name>
    <name type="common">Goldfish</name>
    <dbReference type="NCBI Taxonomy" id="7957"/>
    <lineage>
        <taxon>Eukaryota</taxon>
        <taxon>Metazoa</taxon>
        <taxon>Chordata</taxon>
        <taxon>Craniata</taxon>
        <taxon>Vertebrata</taxon>
        <taxon>Euteleostomi</taxon>
        <taxon>Actinopterygii</taxon>
        <taxon>Neopterygii</taxon>
        <taxon>Teleostei</taxon>
        <taxon>Ostariophysi</taxon>
        <taxon>Cypriniformes</taxon>
        <taxon>Cyprinidae</taxon>
        <taxon>Cyprininae</taxon>
        <taxon>Carassius</taxon>
    </lineage>
</organism>
<feature type="domain" description="Ig-like" evidence="13">
    <location>
        <begin position="248"/>
        <end position="331"/>
    </location>
</feature>
<feature type="domain" description="Ig-like" evidence="13">
    <location>
        <begin position="2462"/>
        <end position="2546"/>
    </location>
</feature>
<feature type="domain" description="Ig-like" evidence="13">
    <location>
        <begin position="1560"/>
        <end position="1640"/>
    </location>
</feature>
<keyword evidence="3" id="KW-0963">Cytoplasm</keyword>
<feature type="domain" description="Ig-like" evidence="13">
    <location>
        <begin position="1745"/>
        <end position="1834"/>
    </location>
</feature>
<feature type="domain" description="Ig-like" evidence="13">
    <location>
        <begin position="992"/>
        <end position="1066"/>
    </location>
</feature>
<feature type="compositionally biased region" description="Basic residues" evidence="12">
    <location>
        <begin position="225"/>
        <end position="234"/>
    </location>
</feature>
<dbReference type="InterPro" id="IPR036116">
    <property type="entry name" value="FN3_sf"/>
</dbReference>
<reference evidence="16" key="1">
    <citation type="submission" date="2025-08" db="UniProtKB">
        <authorList>
            <consortium name="RefSeq"/>
        </authorList>
    </citation>
    <scope>IDENTIFICATION</scope>
    <source>
        <strain evidence="16">Wakin</strain>
        <tissue evidence="16">Muscle</tissue>
    </source>
</reference>
<dbReference type="FunFam" id="2.60.40.10:FF:002420">
    <property type="entry name" value="Obscurin-like 1b"/>
    <property type="match status" value="1"/>
</dbReference>
<dbReference type="PROSITE" id="PS50853">
    <property type="entry name" value="FN3"/>
    <property type="match status" value="1"/>
</dbReference>
<dbReference type="Gene3D" id="2.60.40.10">
    <property type="entry name" value="Immunoglobulins"/>
    <property type="match status" value="26"/>
</dbReference>
<dbReference type="FunFam" id="2.60.40.10:FF:000241">
    <property type="entry name" value="obscurin-like protein 1 isoform X2"/>
    <property type="match status" value="1"/>
</dbReference>
<comment type="subcellular location">
    <subcellularLocation>
        <location evidence="2">Cytoplasm</location>
        <location evidence="2">Perinuclear region</location>
    </subcellularLocation>
    <subcellularLocation>
        <location evidence="1">Golgi apparatus</location>
    </subcellularLocation>
</comment>
<dbReference type="FunFam" id="2.60.40.10:FF:000464">
    <property type="entry name" value="Putative obscurin-like protein 1"/>
    <property type="match status" value="1"/>
</dbReference>
<dbReference type="GO" id="GO:0005794">
    <property type="term" value="C:Golgi apparatus"/>
    <property type="evidence" value="ECO:0007669"/>
    <property type="project" value="UniProtKB-SubCell"/>
</dbReference>
<keyword evidence="4" id="KW-0597">Phosphoprotein</keyword>
<dbReference type="FunFam" id="2.60.40.10:FF:001084">
    <property type="entry name" value="obscurin-like isoform X3"/>
    <property type="match status" value="2"/>
</dbReference>
<feature type="domain" description="Ig-like" evidence="13">
    <location>
        <begin position="1836"/>
        <end position="1912"/>
    </location>
</feature>
<evidence type="ECO:0000256" key="8">
    <source>
        <dbReference type="ARBA" id="ARBA00023319"/>
    </source>
</evidence>
<dbReference type="CDD" id="cd00096">
    <property type="entry name" value="Ig"/>
    <property type="match status" value="2"/>
</dbReference>
<feature type="domain" description="Ig-like" evidence="13">
    <location>
        <begin position="800"/>
        <end position="888"/>
    </location>
</feature>
<dbReference type="InterPro" id="IPR013783">
    <property type="entry name" value="Ig-like_fold"/>
</dbReference>
<evidence type="ECO:0000256" key="9">
    <source>
        <dbReference type="ARBA" id="ARBA00057297"/>
    </source>
</evidence>
<protein>
    <recommendedName>
        <fullName evidence="11">Obscurin-like protein 1</fullName>
    </recommendedName>
</protein>
<dbReference type="InterPro" id="IPR003599">
    <property type="entry name" value="Ig_sub"/>
</dbReference>
<dbReference type="PANTHER" id="PTHR35971:SF5">
    <property type="entry name" value="OBSCURIN LIKE CYTOSKELETAL ADAPTOR 1"/>
    <property type="match status" value="1"/>
</dbReference>
<feature type="domain" description="Ig-like" evidence="13">
    <location>
        <begin position="2284"/>
        <end position="2368"/>
    </location>
</feature>
<evidence type="ECO:0000256" key="12">
    <source>
        <dbReference type="SAM" id="MobiDB-lite"/>
    </source>
</evidence>
<dbReference type="SMART" id="SM00409">
    <property type="entry name" value="IG"/>
    <property type="match status" value="24"/>
</dbReference>
<dbReference type="SMART" id="SM00408">
    <property type="entry name" value="IGc2"/>
    <property type="match status" value="20"/>
</dbReference>
<dbReference type="FunFam" id="2.60.40.10:FF:000393">
    <property type="entry name" value="Putative obscurin-like protein 1"/>
    <property type="match status" value="1"/>
</dbReference>
<dbReference type="InterPro" id="IPR003961">
    <property type="entry name" value="FN3_dom"/>
</dbReference>
<dbReference type="GO" id="GO:0007030">
    <property type="term" value="P:Golgi organization"/>
    <property type="evidence" value="ECO:0007669"/>
    <property type="project" value="UniProtKB-ARBA"/>
</dbReference>
<evidence type="ECO:0000313" key="16">
    <source>
        <dbReference type="RefSeq" id="XP_026074725.1"/>
    </source>
</evidence>
<feature type="domain" description="Ig-like" evidence="13">
    <location>
        <begin position="892"/>
        <end position="972"/>
    </location>
</feature>
<dbReference type="Pfam" id="PF07679">
    <property type="entry name" value="I-set"/>
    <property type="match status" value="18"/>
</dbReference>
<dbReference type="RefSeq" id="XP_026074725.1">
    <property type="nucleotide sequence ID" value="XM_026218940.1"/>
</dbReference>
<feature type="domain" description="Ig-like" evidence="13">
    <location>
        <begin position="1941"/>
        <end position="2011"/>
    </location>
</feature>
<evidence type="ECO:0000259" key="14">
    <source>
        <dbReference type="PROSITE" id="PS50853"/>
    </source>
</evidence>
<comment type="subunit">
    <text evidence="10">Component of the 3M complex, composed of core components CUL7, CCDC8 and OBSL1. Interacts with CCDC8. Interacts with CUL7; the interaction is direct. Interacts with FBXW8. Interacts (via N-terminal Ig-like domain) with TTN/titin (via C-terminal Ig-like domain); the interaction is direct.</text>
</comment>
<dbReference type="CTD" id="606585"/>